<feature type="chain" id="PRO_5030911463" evidence="7">
    <location>
        <begin position="23"/>
        <end position="45"/>
    </location>
</feature>
<comment type="caution">
    <text evidence="8">The sequence shown here is derived from an EMBL/GenBank/DDBJ whole genome shotgun (WGS) entry which is preliminary data.</text>
</comment>
<evidence type="ECO:0000256" key="1">
    <source>
        <dbReference type="ARBA" id="ARBA00010296"/>
    </source>
</evidence>
<dbReference type="AlphaFoldDB" id="A0A7X0TUQ1"/>
<dbReference type="Proteomes" id="UP000537141">
    <property type="component" value="Unassembled WGS sequence"/>
</dbReference>
<dbReference type="EMBL" id="JACHHU010000028">
    <property type="protein sequence ID" value="MBB6544379.1"/>
    <property type="molecule type" value="Genomic_DNA"/>
</dbReference>
<dbReference type="PROSITE" id="PS51257">
    <property type="entry name" value="PROKAR_LIPOPROTEIN"/>
    <property type="match status" value="1"/>
</dbReference>
<evidence type="ECO:0000256" key="2">
    <source>
        <dbReference type="ARBA" id="ARBA00022475"/>
    </source>
</evidence>
<keyword evidence="6" id="KW-0449">Lipoprotein</keyword>
<proteinExistence type="inferred from homology"/>
<keyword evidence="3 7" id="KW-0732">Signal</keyword>
<evidence type="ECO:0000256" key="6">
    <source>
        <dbReference type="ARBA" id="ARBA00023288"/>
    </source>
</evidence>
<dbReference type="Pfam" id="PF08085">
    <property type="entry name" value="Entericidin"/>
    <property type="match status" value="1"/>
</dbReference>
<gene>
    <name evidence="8" type="ORF">HNQ55_002908</name>
</gene>
<comment type="similarity">
    <text evidence="1">Belongs to the EcnA/EcnB lipoprotein family.</text>
</comment>
<evidence type="ECO:0000256" key="3">
    <source>
        <dbReference type="ARBA" id="ARBA00022729"/>
    </source>
</evidence>
<keyword evidence="5" id="KW-0564">Palmitate</keyword>
<evidence type="ECO:0000256" key="5">
    <source>
        <dbReference type="ARBA" id="ARBA00023139"/>
    </source>
</evidence>
<dbReference type="GO" id="GO:0009636">
    <property type="term" value="P:response to toxic substance"/>
    <property type="evidence" value="ECO:0007669"/>
    <property type="project" value="InterPro"/>
</dbReference>
<evidence type="ECO:0000313" key="8">
    <source>
        <dbReference type="EMBL" id="MBB6544379.1"/>
    </source>
</evidence>
<evidence type="ECO:0000313" key="9">
    <source>
        <dbReference type="Proteomes" id="UP000537141"/>
    </source>
</evidence>
<accession>A0A7X0TUQ1</accession>
<dbReference type="RefSeq" id="WP_184425440.1">
    <property type="nucleotide sequence ID" value="NZ_AP027362.1"/>
</dbReference>
<sequence>MKLFKKMIGLSFILTFALAVSACSTMEGLGEDIEDAGESVQDAAQ</sequence>
<keyword evidence="4" id="KW-0472">Membrane</keyword>
<reference evidence="8 9" key="1">
    <citation type="submission" date="2020-08" db="EMBL/GenBank/DDBJ databases">
        <title>Genomic Encyclopedia of Type Strains, Phase IV (KMG-IV): sequencing the most valuable type-strain genomes for metagenomic binning, comparative biology and taxonomic classification.</title>
        <authorList>
            <person name="Goeker M."/>
        </authorList>
    </citation>
    <scope>NUCLEOTIDE SEQUENCE [LARGE SCALE GENOMIC DNA]</scope>
    <source>
        <strain evidence="8 9">DSM 26287</strain>
    </source>
</reference>
<dbReference type="InterPro" id="IPR012556">
    <property type="entry name" value="Entericidin"/>
</dbReference>
<feature type="signal peptide" evidence="7">
    <location>
        <begin position="1"/>
        <end position="22"/>
    </location>
</feature>
<organism evidence="8 9">
    <name type="scientific">Thalassotalea piscium</name>
    <dbReference type="NCBI Taxonomy" id="1230533"/>
    <lineage>
        <taxon>Bacteria</taxon>
        <taxon>Pseudomonadati</taxon>
        <taxon>Pseudomonadota</taxon>
        <taxon>Gammaproteobacteria</taxon>
        <taxon>Alteromonadales</taxon>
        <taxon>Colwelliaceae</taxon>
        <taxon>Thalassotalea</taxon>
    </lineage>
</organism>
<name>A0A7X0TUQ1_9GAMM</name>
<dbReference type="GO" id="GO:0016020">
    <property type="term" value="C:membrane"/>
    <property type="evidence" value="ECO:0007669"/>
    <property type="project" value="InterPro"/>
</dbReference>
<evidence type="ECO:0000256" key="4">
    <source>
        <dbReference type="ARBA" id="ARBA00023136"/>
    </source>
</evidence>
<keyword evidence="2" id="KW-1003">Cell membrane</keyword>
<keyword evidence="9" id="KW-1185">Reference proteome</keyword>
<protein>
    <submittedName>
        <fullName evidence="8">Putative small secreted protein</fullName>
    </submittedName>
</protein>
<evidence type="ECO:0000256" key="7">
    <source>
        <dbReference type="SAM" id="SignalP"/>
    </source>
</evidence>